<reference evidence="2 3" key="1">
    <citation type="submission" date="2019-03" db="EMBL/GenBank/DDBJ databases">
        <title>Genomic Encyclopedia of Type Strains, Phase IV (KMG-IV): sequencing the most valuable type-strain genomes for metagenomic binning, comparative biology and taxonomic classification.</title>
        <authorList>
            <person name="Goeker M."/>
        </authorList>
    </citation>
    <scope>NUCLEOTIDE SEQUENCE [LARGE SCALE GENOMIC DNA]</scope>
    <source>
        <strain evidence="2 3">DSM 29487</strain>
    </source>
</reference>
<evidence type="ECO:0000313" key="2">
    <source>
        <dbReference type="EMBL" id="TCW02224.1"/>
    </source>
</evidence>
<keyword evidence="3" id="KW-1185">Reference proteome</keyword>
<evidence type="ECO:0008006" key="4">
    <source>
        <dbReference type="Google" id="ProtNLM"/>
    </source>
</evidence>
<dbReference type="EMBL" id="SMCQ01000002">
    <property type="protein sequence ID" value="TCW02224.1"/>
    <property type="molecule type" value="Genomic_DNA"/>
</dbReference>
<dbReference type="Gene3D" id="2.60.40.10">
    <property type="entry name" value="Immunoglobulins"/>
    <property type="match status" value="1"/>
</dbReference>
<keyword evidence="1" id="KW-0812">Transmembrane</keyword>
<gene>
    <name evidence="2" type="ORF">EDD60_102189</name>
</gene>
<dbReference type="RefSeq" id="WP_066446522.1">
    <property type="nucleotide sequence ID" value="NZ_JANKBF010000003.1"/>
</dbReference>
<dbReference type="GeneID" id="98914426"/>
<feature type="transmembrane region" description="Helical" evidence="1">
    <location>
        <begin position="196"/>
        <end position="217"/>
    </location>
</feature>
<accession>A0A4R3Z8D4</accession>
<sequence>MKRLLKIEMIVILGFMLMLVSFHAEDRKGSIDLYFHGNNKNDETLILDNVPFMIYKIACYDGQRYIVDDMYKDLHLSFDDVFSSSQTQMAMKLDNYIQKNHIQGHVYYTNHAGHIYFNDLELGIYFIVQKDNYSYQDGIFISSPFLVKIPMSDHQQTIYHLSIEPKSEWIINQPITDHETSTNSQQNIQTSDDESLIQYTLLAGLSFFVFILEYRVLKKES</sequence>
<proteinExistence type="predicted"/>
<evidence type="ECO:0000256" key="1">
    <source>
        <dbReference type="SAM" id="Phobius"/>
    </source>
</evidence>
<comment type="caution">
    <text evidence="2">The sequence shown here is derived from an EMBL/GenBank/DDBJ whole genome shotgun (WGS) entry which is preliminary data.</text>
</comment>
<dbReference type="InterPro" id="IPR013783">
    <property type="entry name" value="Ig-like_fold"/>
</dbReference>
<keyword evidence="1" id="KW-0472">Membrane</keyword>
<organism evidence="2 3">
    <name type="scientific">Longibaculum muris</name>
    <dbReference type="NCBI Taxonomy" id="1796628"/>
    <lineage>
        <taxon>Bacteria</taxon>
        <taxon>Bacillati</taxon>
        <taxon>Bacillota</taxon>
        <taxon>Erysipelotrichia</taxon>
        <taxon>Erysipelotrichales</taxon>
        <taxon>Coprobacillaceae</taxon>
        <taxon>Longibaculum</taxon>
    </lineage>
</organism>
<dbReference type="AlphaFoldDB" id="A0A4R3Z8D4"/>
<dbReference type="Proteomes" id="UP000295515">
    <property type="component" value="Unassembled WGS sequence"/>
</dbReference>
<keyword evidence="1" id="KW-1133">Transmembrane helix</keyword>
<name>A0A4R3Z8D4_9FIRM</name>
<protein>
    <recommendedName>
        <fullName evidence="4">Gram-positive pilin subunit D1 N-terminal domain-containing protein</fullName>
    </recommendedName>
</protein>
<evidence type="ECO:0000313" key="3">
    <source>
        <dbReference type="Proteomes" id="UP000295515"/>
    </source>
</evidence>